<evidence type="ECO:0000256" key="7">
    <source>
        <dbReference type="ARBA" id="ARBA00023180"/>
    </source>
</evidence>
<keyword evidence="3 8" id="KW-0245">EGF-like domain</keyword>
<dbReference type="PROSITE" id="PS00010">
    <property type="entry name" value="ASX_HYDROXYL"/>
    <property type="match status" value="2"/>
</dbReference>
<accession>A0A401PY73</accession>
<evidence type="ECO:0000259" key="9">
    <source>
        <dbReference type="PROSITE" id="PS50026"/>
    </source>
</evidence>
<dbReference type="GO" id="GO:0005509">
    <property type="term" value="F:calcium ion binding"/>
    <property type="evidence" value="ECO:0007669"/>
    <property type="project" value="InterPro"/>
</dbReference>
<organism evidence="10 11">
    <name type="scientific">Scyliorhinus torazame</name>
    <name type="common">Cloudy catshark</name>
    <name type="synonym">Catulus torazame</name>
    <dbReference type="NCBI Taxonomy" id="75743"/>
    <lineage>
        <taxon>Eukaryota</taxon>
        <taxon>Metazoa</taxon>
        <taxon>Chordata</taxon>
        <taxon>Craniata</taxon>
        <taxon>Vertebrata</taxon>
        <taxon>Chondrichthyes</taxon>
        <taxon>Elasmobranchii</taxon>
        <taxon>Galeomorphii</taxon>
        <taxon>Galeoidea</taxon>
        <taxon>Carcharhiniformes</taxon>
        <taxon>Scyliorhinidae</taxon>
        <taxon>Scyliorhinus</taxon>
    </lineage>
</organism>
<evidence type="ECO:0000313" key="11">
    <source>
        <dbReference type="Proteomes" id="UP000288216"/>
    </source>
</evidence>
<comment type="caution">
    <text evidence="10">The sequence shown here is derived from an EMBL/GenBank/DDBJ whole genome shotgun (WGS) entry which is preliminary data.</text>
</comment>
<dbReference type="SMART" id="SM00181">
    <property type="entry name" value="EGF"/>
    <property type="match status" value="2"/>
</dbReference>
<keyword evidence="2" id="KW-0964">Secreted</keyword>
<dbReference type="InterPro" id="IPR052080">
    <property type="entry name" value="vWF_C/EGF_Fibrillin"/>
</dbReference>
<dbReference type="Proteomes" id="UP000288216">
    <property type="component" value="Unassembled WGS sequence"/>
</dbReference>
<dbReference type="InterPro" id="IPR000742">
    <property type="entry name" value="EGF"/>
</dbReference>
<dbReference type="OMA" id="ECAINVA"/>
<dbReference type="FunFam" id="2.10.25.10:FF:000038">
    <property type="entry name" value="Fibrillin 2"/>
    <property type="match status" value="1"/>
</dbReference>
<evidence type="ECO:0000256" key="6">
    <source>
        <dbReference type="ARBA" id="ARBA00023157"/>
    </source>
</evidence>
<evidence type="ECO:0000313" key="10">
    <source>
        <dbReference type="EMBL" id="GCB77993.1"/>
    </source>
</evidence>
<dbReference type="PANTHER" id="PTHR47333:SF4">
    <property type="entry name" value="EGF-LIKE DOMAIN-CONTAINING PROTEIN"/>
    <property type="match status" value="1"/>
</dbReference>
<gene>
    <name evidence="10" type="ORF">scyTo_0015748</name>
</gene>
<dbReference type="InterPro" id="IPR018097">
    <property type="entry name" value="EGF_Ca-bd_CS"/>
</dbReference>
<keyword evidence="4" id="KW-0732">Signal</keyword>
<reference evidence="10 11" key="1">
    <citation type="journal article" date="2018" name="Nat. Ecol. Evol.">
        <title>Shark genomes provide insights into elasmobranch evolution and the origin of vertebrates.</title>
        <authorList>
            <person name="Hara Y"/>
            <person name="Yamaguchi K"/>
            <person name="Onimaru K"/>
            <person name="Kadota M"/>
            <person name="Koyanagi M"/>
            <person name="Keeley SD"/>
            <person name="Tatsumi K"/>
            <person name="Tanaka K"/>
            <person name="Motone F"/>
            <person name="Kageyama Y"/>
            <person name="Nozu R"/>
            <person name="Adachi N"/>
            <person name="Nishimura O"/>
            <person name="Nakagawa R"/>
            <person name="Tanegashima C"/>
            <person name="Kiyatake I"/>
            <person name="Matsumoto R"/>
            <person name="Murakumo K"/>
            <person name="Nishida K"/>
            <person name="Terakita A"/>
            <person name="Kuratani S"/>
            <person name="Sato K"/>
            <person name="Hyodo S Kuraku.S."/>
        </authorList>
    </citation>
    <scope>NUCLEOTIDE SEQUENCE [LARGE SCALE GENOMIC DNA]</scope>
</reference>
<dbReference type="PROSITE" id="PS50026">
    <property type="entry name" value="EGF_3"/>
    <property type="match status" value="1"/>
</dbReference>
<keyword evidence="7" id="KW-0325">Glycoprotein</keyword>
<comment type="caution">
    <text evidence="8">Lacks conserved residue(s) required for the propagation of feature annotation.</text>
</comment>
<proteinExistence type="predicted"/>
<dbReference type="PROSITE" id="PS01187">
    <property type="entry name" value="EGF_CA"/>
    <property type="match status" value="1"/>
</dbReference>
<dbReference type="PANTHER" id="PTHR47333">
    <property type="entry name" value="VON WILLEBRAND FACTOR C AND EGF DOMAIN-CONTAINING PROTEIN"/>
    <property type="match status" value="1"/>
</dbReference>
<dbReference type="SUPFAM" id="SSF57184">
    <property type="entry name" value="Growth factor receptor domain"/>
    <property type="match status" value="1"/>
</dbReference>
<dbReference type="InterPro" id="IPR049883">
    <property type="entry name" value="NOTCH1_EGF-like"/>
</dbReference>
<comment type="subcellular location">
    <subcellularLocation>
        <location evidence="1">Secreted</location>
    </subcellularLocation>
</comment>
<keyword evidence="5" id="KW-0677">Repeat</keyword>
<dbReference type="GO" id="GO:0005576">
    <property type="term" value="C:extracellular region"/>
    <property type="evidence" value="ECO:0007669"/>
    <property type="project" value="UniProtKB-SubCell"/>
</dbReference>
<evidence type="ECO:0000256" key="3">
    <source>
        <dbReference type="ARBA" id="ARBA00022536"/>
    </source>
</evidence>
<dbReference type="OrthoDB" id="9947138at2759"/>
<dbReference type="Gene3D" id="2.10.25.10">
    <property type="entry name" value="Laminin"/>
    <property type="match status" value="2"/>
</dbReference>
<dbReference type="AlphaFoldDB" id="A0A401PY73"/>
<name>A0A401PY73_SCYTO</name>
<dbReference type="EMBL" id="BFAA01009083">
    <property type="protein sequence ID" value="GCB77993.1"/>
    <property type="molecule type" value="Genomic_DNA"/>
</dbReference>
<sequence length="139" mass="15378">MSIKLSEEQLDFFFADIDECATNTANCQQICTNTIGSFNCSCNPGFSTNVTNTSLCDDIDECATNTSTCQQICMNTIGSFRCSCHPGFSINVMNTSLCDVQLKVILRLSVISDDVNLSDQEIREKFRQFLQGNGRMPSI</sequence>
<evidence type="ECO:0000256" key="2">
    <source>
        <dbReference type="ARBA" id="ARBA00022525"/>
    </source>
</evidence>
<dbReference type="SMART" id="SM00179">
    <property type="entry name" value="EGF_CA"/>
    <property type="match status" value="2"/>
</dbReference>
<keyword evidence="6" id="KW-1015">Disulfide bond</keyword>
<feature type="domain" description="EGF-like" evidence="9">
    <location>
        <begin position="58"/>
        <end position="99"/>
    </location>
</feature>
<evidence type="ECO:0000256" key="5">
    <source>
        <dbReference type="ARBA" id="ARBA00022737"/>
    </source>
</evidence>
<protein>
    <recommendedName>
        <fullName evidence="9">EGF-like domain-containing protein</fullName>
    </recommendedName>
</protein>
<dbReference type="InterPro" id="IPR000152">
    <property type="entry name" value="EGF-type_Asp/Asn_hydroxyl_site"/>
</dbReference>
<dbReference type="STRING" id="75743.A0A401PY73"/>
<dbReference type="Pfam" id="PF07645">
    <property type="entry name" value="EGF_CA"/>
    <property type="match status" value="2"/>
</dbReference>
<dbReference type="InterPro" id="IPR001881">
    <property type="entry name" value="EGF-like_Ca-bd_dom"/>
</dbReference>
<keyword evidence="11" id="KW-1185">Reference proteome</keyword>
<dbReference type="FunFam" id="2.10.25.10:FF:000240">
    <property type="entry name" value="Vitamin K-dependent protein S"/>
    <property type="match status" value="1"/>
</dbReference>
<evidence type="ECO:0000256" key="8">
    <source>
        <dbReference type="PROSITE-ProRule" id="PRU00076"/>
    </source>
</evidence>
<evidence type="ECO:0000256" key="1">
    <source>
        <dbReference type="ARBA" id="ARBA00004613"/>
    </source>
</evidence>
<dbReference type="InterPro" id="IPR009030">
    <property type="entry name" value="Growth_fac_rcpt_cys_sf"/>
</dbReference>
<evidence type="ECO:0000256" key="4">
    <source>
        <dbReference type="ARBA" id="ARBA00022729"/>
    </source>
</evidence>